<dbReference type="GO" id="GO:0043720">
    <property type="term" value="F:3-keto-5-aminohexanoate cleavage activity"/>
    <property type="evidence" value="ECO:0007669"/>
    <property type="project" value="InterPro"/>
</dbReference>
<dbReference type="InterPro" id="IPR008567">
    <property type="entry name" value="BKACE"/>
</dbReference>
<name>A0A562SNR2_9HYPH</name>
<comment type="caution">
    <text evidence="5">The sequence shown here is derived from an EMBL/GenBank/DDBJ whole genome shotgun (WGS) entry which is preliminary data.</text>
</comment>
<dbReference type="EMBL" id="VLLF01000008">
    <property type="protein sequence ID" value="TWI82945.1"/>
    <property type="molecule type" value="Genomic_DNA"/>
</dbReference>
<reference evidence="5 6" key="1">
    <citation type="submission" date="2019-07" db="EMBL/GenBank/DDBJ databases">
        <title>Genomic Encyclopedia of Archaeal and Bacterial Type Strains, Phase II (KMG-II): from individual species to whole genera.</title>
        <authorList>
            <person name="Goeker M."/>
        </authorList>
    </citation>
    <scope>NUCLEOTIDE SEQUENCE [LARGE SCALE GENOMIC DNA]</scope>
    <source>
        <strain evidence="5 6">ATCC BAA-252</strain>
    </source>
</reference>
<evidence type="ECO:0000256" key="3">
    <source>
        <dbReference type="ARBA" id="ARBA00022723"/>
    </source>
</evidence>
<evidence type="ECO:0000256" key="4">
    <source>
        <dbReference type="ARBA" id="ARBA00022833"/>
    </source>
</evidence>
<dbReference type="AlphaFoldDB" id="A0A562SNR2"/>
<dbReference type="GO" id="GO:0046872">
    <property type="term" value="F:metal ion binding"/>
    <property type="evidence" value="ECO:0007669"/>
    <property type="project" value="UniProtKB-KW"/>
</dbReference>
<evidence type="ECO:0000313" key="5">
    <source>
        <dbReference type="EMBL" id="TWI82945.1"/>
    </source>
</evidence>
<organism evidence="5 6">
    <name type="scientific">Roseibium hamelinense</name>
    <dbReference type="NCBI Taxonomy" id="150831"/>
    <lineage>
        <taxon>Bacteria</taxon>
        <taxon>Pseudomonadati</taxon>
        <taxon>Pseudomonadota</taxon>
        <taxon>Alphaproteobacteria</taxon>
        <taxon>Hyphomicrobiales</taxon>
        <taxon>Stappiaceae</taxon>
        <taxon>Roseibium</taxon>
    </lineage>
</organism>
<dbReference type="Gene3D" id="3.20.20.70">
    <property type="entry name" value="Aldolase class I"/>
    <property type="match status" value="1"/>
</dbReference>
<evidence type="ECO:0000256" key="2">
    <source>
        <dbReference type="ARBA" id="ARBA00022679"/>
    </source>
</evidence>
<sequence length="262" mass="28829">MKPADISTLPKIMVAPNGARRTKNDHPALPMTVHETVEAAKACYSAGATGLHAHVRDSTGTHVLDAHRYLDLLSEMNAAVPQMQVQITTEAVGKYSPGDQRQLVRDVVPKSVSISLQEMLSDGQPDRAHAFYRWAFKAGIAVQHILYSTEDLMRFSEIAIRGDIPGNQHQLLFVLGRYRADQQSVVSDLDPFLEALRSVEGNWAADWACCAFGKRETECLVYAVQNGGKARIGFENGLWNRSGELARDNADRVKDLVSALGD</sequence>
<dbReference type="RefSeq" id="WP_208995240.1">
    <property type="nucleotide sequence ID" value="NZ_SMLY01000080.1"/>
</dbReference>
<dbReference type="InterPro" id="IPR013785">
    <property type="entry name" value="Aldolase_TIM"/>
</dbReference>
<accession>A0A562SNR2</accession>
<evidence type="ECO:0000256" key="1">
    <source>
        <dbReference type="ARBA" id="ARBA00001947"/>
    </source>
</evidence>
<keyword evidence="6" id="KW-1185">Reference proteome</keyword>
<dbReference type="PANTHER" id="PTHR37418:SF2">
    <property type="entry name" value="3-KETO-5-AMINOHEXANOATE CLEAVAGE ENZYME"/>
    <property type="match status" value="1"/>
</dbReference>
<evidence type="ECO:0000313" key="6">
    <source>
        <dbReference type="Proteomes" id="UP000320593"/>
    </source>
</evidence>
<keyword evidence="4" id="KW-0862">Zinc</keyword>
<dbReference type="Pfam" id="PF05853">
    <property type="entry name" value="BKACE"/>
    <property type="match status" value="1"/>
</dbReference>
<keyword evidence="3" id="KW-0479">Metal-binding</keyword>
<gene>
    <name evidence="5" type="ORF">JM93_03460</name>
</gene>
<dbReference type="Proteomes" id="UP000320593">
    <property type="component" value="Unassembled WGS sequence"/>
</dbReference>
<keyword evidence="2" id="KW-0808">Transferase</keyword>
<protein>
    <submittedName>
        <fullName evidence="5">Uncharacterized protein (DUF849 family)</fullName>
    </submittedName>
</protein>
<proteinExistence type="predicted"/>
<comment type="cofactor">
    <cofactor evidence="1">
        <name>Zn(2+)</name>
        <dbReference type="ChEBI" id="CHEBI:29105"/>
    </cofactor>
</comment>
<dbReference type="PANTHER" id="PTHR37418">
    <property type="entry name" value="3-KETO-5-AMINOHEXANOATE CLEAVAGE ENZYME-RELATED"/>
    <property type="match status" value="1"/>
</dbReference>